<keyword evidence="6" id="KW-1185">Reference proteome</keyword>
<dbReference type="GO" id="GO:0006355">
    <property type="term" value="P:regulation of DNA-templated transcription"/>
    <property type="evidence" value="ECO:0007669"/>
    <property type="project" value="InterPro"/>
</dbReference>
<dbReference type="InterPro" id="IPR036388">
    <property type="entry name" value="WH-like_DNA-bd_sf"/>
</dbReference>
<reference evidence="5 6" key="1">
    <citation type="submission" date="2018-03" db="EMBL/GenBank/DDBJ databases">
        <title>Genomic Encyclopedia of Archaeal and Bacterial Type Strains, Phase II (KMG-II): from individual species to whole genera.</title>
        <authorList>
            <person name="Goeker M."/>
        </authorList>
    </citation>
    <scope>NUCLEOTIDE SEQUENCE [LARGE SCALE GENOMIC DNA]</scope>
    <source>
        <strain evidence="5 6">DSM 43146</strain>
    </source>
</reference>
<dbReference type="RefSeq" id="WP_106318692.1">
    <property type="nucleotide sequence ID" value="NZ_BOMO01000034.1"/>
</dbReference>
<gene>
    <name evidence="5" type="ORF">CLV67_105248</name>
</gene>
<keyword evidence="1" id="KW-0805">Transcription regulation</keyword>
<evidence type="ECO:0000256" key="1">
    <source>
        <dbReference type="ARBA" id="ARBA00023015"/>
    </source>
</evidence>
<protein>
    <submittedName>
        <fullName evidence="5">Regulatory LuxR family protein</fullName>
    </submittedName>
</protein>
<dbReference type="PROSITE" id="PS00622">
    <property type="entry name" value="HTH_LUXR_1"/>
    <property type="match status" value="1"/>
</dbReference>
<dbReference type="PROSITE" id="PS50043">
    <property type="entry name" value="HTH_LUXR_2"/>
    <property type="match status" value="1"/>
</dbReference>
<dbReference type="Pfam" id="PF00196">
    <property type="entry name" value="GerE"/>
    <property type="match status" value="1"/>
</dbReference>
<dbReference type="GO" id="GO:0003677">
    <property type="term" value="F:DNA binding"/>
    <property type="evidence" value="ECO:0007669"/>
    <property type="project" value="UniProtKB-KW"/>
</dbReference>
<proteinExistence type="predicted"/>
<dbReference type="PRINTS" id="PR00038">
    <property type="entry name" value="HTHLUXR"/>
</dbReference>
<dbReference type="SUPFAM" id="SSF46894">
    <property type="entry name" value="C-terminal effector domain of the bipartite response regulators"/>
    <property type="match status" value="1"/>
</dbReference>
<dbReference type="Gene3D" id="1.10.10.10">
    <property type="entry name" value="Winged helix-like DNA-binding domain superfamily/Winged helix DNA-binding domain"/>
    <property type="match status" value="1"/>
</dbReference>
<comment type="caution">
    <text evidence="5">The sequence shown here is derived from an EMBL/GenBank/DDBJ whole genome shotgun (WGS) entry which is preliminary data.</text>
</comment>
<accession>A0A2T0KFE6</accession>
<name>A0A2T0KFE6_9ACTN</name>
<dbReference type="SUPFAM" id="SSF52540">
    <property type="entry name" value="P-loop containing nucleoside triphosphate hydrolases"/>
    <property type="match status" value="1"/>
</dbReference>
<dbReference type="PANTHER" id="PTHR44688:SF16">
    <property type="entry name" value="DNA-BINDING TRANSCRIPTIONAL ACTIVATOR DEVR_DOSR"/>
    <property type="match status" value="1"/>
</dbReference>
<dbReference type="PANTHER" id="PTHR44688">
    <property type="entry name" value="DNA-BINDING TRANSCRIPTIONAL ACTIVATOR DEVR_DOSR"/>
    <property type="match status" value="1"/>
</dbReference>
<dbReference type="OrthoDB" id="4811808at2"/>
<dbReference type="EMBL" id="PVMZ01000005">
    <property type="protein sequence ID" value="PRX22071.1"/>
    <property type="molecule type" value="Genomic_DNA"/>
</dbReference>
<evidence type="ECO:0000256" key="3">
    <source>
        <dbReference type="ARBA" id="ARBA00023163"/>
    </source>
</evidence>
<keyword evidence="3" id="KW-0804">Transcription</keyword>
<dbReference type="CDD" id="cd01983">
    <property type="entry name" value="SIMIBI"/>
    <property type="match status" value="1"/>
</dbReference>
<keyword evidence="2" id="KW-0238">DNA-binding</keyword>
<dbReference type="InterPro" id="IPR027417">
    <property type="entry name" value="P-loop_NTPase"/>
</dbReference>
<organism evidence="5 6">
    <name type="scientific">Actinoplanes italicus</name>
    <dbReference type="NCBI Taxonomy" id="113567"/>
    <lineage>
        <taxon>Bacteria</taxon>
        <taxon>Bacillati</taxon>
        <taxon>Actinomycetota</taxon>
        <taxon>Actinomycetes</taxon>
        <taxon>Micromonosporales</taxon>
        <taxon>Micromonosporaceae</taxon>
        <taxon>Actinoplanes</taxon>
    </lineage>
</organism>
<dbReference type="SMART" id="SM00421">
    <property type="entry name" value="HTH_LUXR"/>
    <property type="match status" value="1"/>
</dbReference>
<dbReference type="InterPro" id="IPR000792">
    <property type="entry name" value="Tscrpt_reg_LuxR_C"/>
</dbReference>
<dbReference type="CDD" id="cd06170">
    <property type="entry name" value="LuxR_C_like"/>
    <property type="match status" value="1"/>
</dbReference>
<feature type="domain" description="HTH luxR-type" evidence="4">
    <location>
        <begin position="743"/>
        <end position="808"/>
    </location>
</feature>
<dbReference type="AlphaFoldDB" id="A0A2T0KFE6"/>
<evidence type="ECO:0000313" key="6">
    <source>
        <dbReference type="Proteomes" id="UP000239415"/>
    </source>
</evidence>
<sequence length="815" mass="84885">MTTSVLARVTADPAAPLHACVGAPGGHGKTALLRQLTDAYRSAGASVAGPWPPRHPAADQVLLIDDAHLLTPQQLDELREHAERPDARIVVAHRPWPRRPELLRLIEVLRRGGPAITLPALTPAQVAEHLSAPTDELVAWVIAQTSGIARYVTRLADALPPAGPGSPPHVPVAALAPFAAEFDELDASVRTLLLAVEAGAGLSFDLVAAVLDHDANVAELVDAGRATGMLAADGTLVPLARRAIAALAPISQRIDVRQRLAALQMARGGPVLPLVRPLLRVAAAPGLVPGAAGSGLGHVYEAAGEEALGDDPALAAELFAAAAGAGRTTASRRALATALAGDLDHASRLTDQVLAAGTPEQRAEAAYVAATVLAHRGQTAQAVRLHEWAGTDVANGFAAVGLIAVGRLADAQRLIRPDDTTGRPPTSLSAAATLMARGTAESVTGSPATALSSLVQAATLIDPVGPAALLPDSPAAAGALLALHCTELDVADTLLTRAEHRSTGGALLATRHHLLRSWVLLLRGRLAEVEQRLPATAEATAAQGRDDLFAAALRVALARRNGDLVGLRSAWPDACQALIGQPVELFNLLPLGELAVAAARLGELHRVAGHLADADRLLAELGDPPAWTVLLHWYRLQAAILADDQQTARRYAALLDGGRSAGPYAAAFADAAAVWLEVLTGQADPEAVVAASRTLSLAGLTWDAARLAGQAAIRTSDRKAMALLLDSARAMQDRGTRADSPAVTTGQQLLSAREREVGALVLAGMTYKQIADRLYLSAKTVEHHMARIRQRLGCADRHELLSRLRELLGDPEATP</sequence>
<dbReference type="InterPro" id="IPR016032">
    <property type="entry name" value="Sig_transdc_resp-reg_C-effctor"/>
</dbReference>
<evidence type="ECO:0000259" key="4">
    <source>
        <dbReference type="PROSITE" id="PS50043"/>
    </source>
</evidence>
<evidence type="ECO:0000313" key="5">
    <source>
        <dbReference type="EMBL" id="PRX22071.1"/>
    </source>
</evidence>
<evidence type="ECO:0000256" key="2">
    <source>
        <dbReference type="ARBA" id="ARBA00023125"/>
    </source>
</evidence>
<dbReference type="Proteomes" id="UP000239415">
    <property type="component" value="Unassembled WGS sequence"/>
</dbReference>